<dbReference type="PANTHER" id="PTHR42852">
    <property type="entry name" value="THIOL:DISULFIDE INTERCHANGE PROTEIN DSBE"/>
    <property type="match status" value="1"/>
</dbReference>
<dbReference type="PROSITE" id="PS51352">
    <property type="entry name" value="THIOREDOXIN_2"/>
    <property type="match status" value="1"/>
</dbReference>
<dbReference type="RefSeq" id="WP_184171179.1">
    <property type="nucleotide sequence ID" value="NZ_JACHGF010000001.1"/>
</dbReference>
<dbReference type="PANTHER" id="PTHR42852:SF17">
    <property type="entry name" value="THIOREDOXIN-LIKE PROTEIN HI_1115"/>
    <property type="match status" value="1"/>
</dbReference>
<dbReference type="Proteomes" id="UP000557307">
    <property type="component" value="Unassembled WGS sequence"/>
</dbReference>
<keyword evidence="4" id="KW-1185">Reference proteome</keyword>
<keyword evidence="3" id="KW-0413">Isomerase</keyword>
<dbReference type="GO" id="GO:0016853">
    <property type="term" value="F:isomerase activity"/>
    <property type="evidence" value="ECO:0007669"/>
    <property type="project" value="UniProtKB-KW"/>
</dbReference>
<dbReference type="Pfam" id="PF17127">
    <property type="entry name" value="DUF5106"/>
    <property type="match status" value="1"/>
</dbReference>
<accession>A0A840THC5</accession>
<dbReference type="InterPro" id="IPR000866">
    <property type="entry name" value="AhpC/TSA"/>
</dbReference>
<evidence type="ECO:0000256" key="1">
    <source>
        <dbReference type="SAM" id="SignalP"/>
    </source>
</evidence>
<gene>
    <name evidence="3" type="ORF">HNQ92_000782</name>
</gene>
<dbReference type="Pfam" id="PF14289">
    <property type="entry name" value="DUF4369"/>
    <property type="match status" value="1"/>
</dbReference>
<evidence type="ECO:0000313" key="3">
    <source>
        <dbReference type="EMBL" id="MBB5282661.1"/>
    </source>
</evidence>
<dbReference type="GO" id="GO:0016491">
    <property type="term" value="F:oxidoreductase activity"/>
    <property type="evidence" value="ECO:0007669"/>
    <property type="project" value="InterPro"/>
</dbReference>
<dbReference type="InterPro" id="IPR036249">
    <property type="entry name" value="Thioredoxin-like_sf"/>
</dbReference>
<organism evidence="3 4">
    <name type="scientific">Rhabdobacter roseus</name>
    <dbReference type="NCBI Taxonomy" id="1655419"/>
    <lineage>
        <taxon>Bacteria</taxon>
        <taxon>Pseudomonadati</taxon>
        <taxon>Bacteroidota</taxon>
        <taxon>Cytophagia</taxon>
        <taxon>Cytophagales</taxon>
        <taxon>Cytophagaceae</taxon>
        <taxon>Rhabdobacter</taxon>
    </lineage>
</organism>
<dbReference type="InterPro" id="IPR025380">
    <property type="entry name" value="DUF4369"/>
</dbReference>
<sequence>MKKACIGLLLLLSLTSRASAQGYRIEATLKGLKDTTCILGHYLYSNQQFVAKDTARVDAQGRMVFEGTSELPGGLYLILPPGQRRFVELIYSGQEPRFSLETDTASIVKSMVVKGSKENELYYTFQQEVNKIIAELEALLLEKKTRTDPASQELINKKMADHQKQLTDYHRRWVTEHEGTFAASLVKASLDPEIPPAPKLANGKTDSTWVFDYYKGHFWDNFDFADARLLRTPFVQAKLDRYIKGLVVQSADSLTKEADYLVARAAANRDMKTYFIYYITGQYEDAKVVGTESVFVHMAEKYYLTGQMEISEDGKKRIAERVATMKPLLVNKIIPNLTVADTLRRPINLHDIRAEYTVLFFYSPTCGHCKEAAPMLKAFYDANKASGVKVLAIATEHPEEWAKYIKTYKLGELMHGYDFASRIDYRRQFDVFSTPTIYVLDKDKRIVARRMPIEQLDDFYNFYRKSHPAAAPKKSVPNQAAKTGK</sequence>
<dbReference type="InterPro" id="IPR033395">
    <property type="entry name" value="DUF5106"/>
</dbReference>
<reference evidence="3 4" key="1">
    <citation type="submission" date="2020-08" db="EMBL/GenBank/DDBJ databases">
        <title>Genomic Encyclopedia of Type Strains, Phase IV (KMG-IV): sequencing the most valuable type-strain genomes for metagenomic binning, comparative biology and taxonomic classification.</title>
        <authorList>
            <person name="Goeker M."/>
        </authorList>
    </citation>
    <scope>NUCLEOTIDE SEQUENCE [LARGE SCALE GENOMIC DNA]</scope>
    <source>
        <strain evidence="3 4">DSM 105074</strain>
    </source>
</reference>
<keyword evidence="1" id="KW-0732">Signal</keyword>
<feature type="signal peptide" evidence="1">
    <location>
        <begin position="1"/>
        <end position="20"/>
    </location>
</feature>
<evidence type="ECO:0000313" key="4">
    <source>
        <dbReference type="Proteomes" id="UP000557307"/>
    </source>
</evidence>
<feature type="chain" id="PRO_5032709672" evidence="1">
    <location>
        <begin position="21"/>
        <end position="485"/>
    </location>
</feature>
<dbReference type="InterPro" id="IPR050553">
    <property type="entry name" value="Thioredoxin_ResA/DsbE_sf"/>
</dbReference>
<evidence type="ECO:0000259" key="2">
    <source>
        <dbReference type="PROSITE" id="PS51352"/>
    </source>
</evidence>
<dbReference type="InterPro" id="IPR013766">
    <property type="entry name" value="Thioredoxin_domain"/>
</dbReference>
<dbReference type="CDD" id="cd02966">
    <property type="entry name" value="TlpA_like_family"/>
    <property type="match status" value="1"/>
</dbReference>
<protein>
    <submittedName>
        <fullName evidence="3">Thiol-disulfide isomerase/thioredoxin</fullName>
    </submittedName>
</protein>
<name>A0A840THC5_9BACT</name>
<dbReference type="SUPFAM" id="SSF52833">
    <property type="entry name" value="Thioredoxin-like"/>
    <property type="match status" value="1"/>
</dbReference>
<dbReference type="Pfam" id="PF00578">
    <property type="entry name" value="AhpC-TSA"/>
    <property type="match status" value="1"/>
</dbReference>
<dbReference type="AlphaFoldDB" id="A0A840THC5"/>
<dbReference type="GO" id="GO:0016209">
    <property type="term" value="F:antioxidant activity"/>
    <property type="evidence" value="ECO:0007669"/>
    <property type="project" value="InterPro"/>
</dbReference>
<feature type="domain" description="Thioredoxin" evidence="2">
    <location>
        <begin position="328"/>
        <end position="471"/>
    </location>
</feature>
<dbReference type="Gene3D" id="3.40.30.10">
    <property type="entry name" value="Glutaredoxin"/>
    <property type="match status" value="1"/>
</dbReference>
<proteinExistence type="predicted"/>
<dbReference type="EMBL" id="JACHGF010000001">
    <property type="protein sequence ID" value="MBB5282661.1"/>
    <property type="molecule type" value="Genomic_DNA"/>
</dbReference>
<comment type="caution">
    <text evidence="3">The sequence shown here is derived from an EMBL/GenBank/DDBJ whole genome shotgun (WGS) entry which is preliminary data.</text>
</comment>